<dbReference type="AlphaFoldDB" id="A0AAV3XRH2"/>
<comment type="caution">
    <text evidence="2">The sequence shown here is derived from an EMBL/GenBank/DDBJ whole genome shotgun (WGS) entry which is preliminary data.</text>
</comment>
<keyword evidence="3" id="KW-1185">Reference proteome</keyword>
<reference evidence="2" key="1">
    <citation type="submission" date="2019-10" db="EMBL/GenBank/DDBJ databases">
        <title>Draft genome sequece of Microseira wollei NIES-4236.</title>
        <authorList>
            <person name="Yamaguchi H."/>
            <person name="Suzuki S."/>
            <person name="Kawachi M."/>
        </authorList>
    </citation>
    <scope>NUCLEOTIDE SEQUENCE</scope>
    <source>
        <strain evidence="2">NIES-4236</strain>
    </source>
</reference>
<accession>A0AAV3XRH2</accession>
<evidence type="ECO:0000313" key="2">
    <source>
        <dbReference type="EMBL" id="GET44383.1"/>
    </source>
</evidence>
<keyword evidence="1" id="KW-1133">Transmembrane helix</keyword>
<proteinExistence type="predicted"/>
<sequence>MQSQNSDSKQRTWTDIATQFFLGAVLGLVFSVIPLFCISVSTLSLTTIQIVAIAVGLAAFCATLSAIFGNRFLSLLTTCLDSLPPVS</sequence>
<organism evidence="2 3">
    <name type="scientific">Microseira wollei NIES-4236</name>
    <dbReference type="NCBI Taxonomy" id="2530354"/>
    <lineage>
        <taxon>Bacteria</taxon>
        <taxon>Bacillati</taxon>
        <taxon>Cyanobacteriota</taxon>
        <taxon>Cyanophyceae</taxon>
        <taxon>Oscillatoriophycideae</taxon>
        <taxon>Aerosakkonematales</taxon>
        <taxon>Aerosakkonemataceae</taxon>
        <taxon>Microseira</taxon>
    </lineage>
</organism>
<feature type="transmembrane region" description="Helical" evidence="1">
    <location>
        <begin position="20"/>
        <end position="41"/>
    </location>
</feature>
<dbReference type="Proteomes" id="UP001050975">
    <property type="component" value="Unassembled WGS sequence"/>
</dbReference>
<feature type="transmembrane region" description="Helical" evidence="1">
    <location>
        <begin position="47"/>
        <end position="68"/>
    </location>
</feature>
<evidence type="ECO:0000256" key="1">
    <source>
        <dbReference type="SAM" id="Phobius"/>
    </source>
</evidence>
<protein>
    <submittedName>
        <fullName evidence="2">Uncharacterized protein</fullName>
    </submittedName>
</protein>
<gene>
    <name evidence="2" type="ORF">MiSe_92100</name>
</gene>
<dbReference type="EMBL" id="BLAY01000341">
    <property type="protein sequence ID" value="GET44383.1"/>
    <property type="molecule type" value="Genomic_DNA"/>
</dbReference>
<keyword evidence="1" id="KW-0472">Membrane</keyword>
<keyword evidence="1" id="KW-0812">Transmembrane</keyword>
<name>A0AAV3XRH2_9CYAN</name>
<evidence type="ECO:0000313" key="3">
    <source>
        <dbReference type="Proteomes" id="UP001050975"/>
    </source>
</evidence>